<dbReference type="SUPFAM" id="SSF51569">
    <property type="entry name" value="Aldolase"/>
    <property type="match status" value="1"/>
</dbReference>
<gene>
    <name evidence="1" type="ORF">AWRI4620_LOCUS9479</name>
</gene>
<proteinExistence type="predicted"/>
<dbReference type="InterPro" id="IPR013785">
    <property type="entry name" value="Aldolase_TIM"/>
</dbReference>
<sequence length="80" mass="8793">MVAFEAGELERAREVQAVLAEADWVAIKGGFVAVKVGLNEQYGYGGQPRSPCAMPEADVQSDMMAGLSRLFELEREFQKL</sequence>
<reference evidence="1" key="1">
    <citation type="submission" date="2020-06" db="EMBL/GenBank/DDBJ databases">
        <authorList>
            <person name="Onetto C."/>
        </authorList>
    </citation>
    <scope>NUCLEOTIDE SEQUENCE</scope>
</reference>
<evidence type="ECO:0000313" key="2">
    <source>
        <dbReference type="Proteomes" id="UP000745764"/>
    </source>
</evidence>
<protein>
    <submittedName>
        <fullName evidence="1">Uncharacterized protein</fullName>
    </submittedName>
</protein>
<dbReference type="Proteomes" id="UP000745764">
    <property type="component" value="Unassembled WGS sequence"/>
</dbReference>
<dbReference type="EMBL" id="CAINUL010000019">
    <property type="protein sequence ID" value="CAD0115224.1"/>
    <property type="molecule type" value="Genomic_DNA"/>
</dbReference>
<comment type="caution">
    <text evidence="1">The sequence shown here is derived from an EMBL/GenBank/DDBJ whole genome shotgun (WGS) entry which is preliminary data.</text>
</comment>
<dbReference type="AlphaFoldDB" id="A0A9N8PXR8"/>
<evidence type="ECO:0000313" key="1">
    <source>
        <dbReference type="EMBL" id="CAD0115224.1"/>
    </source>
</evidence>
<accession>A0A9N8PXR8</accession>
<keyword evidence="2" id="KW-1185">Reference proteome</keyword>
<dbReference type="Gene3D" id="3.20.20.70">
    <property type="entry name" value="Aldolase class I"/>
    <property type="match status" value="1"/>
</dbReference>
<organism evidence="1 2">
    <name type="scientific">Aureobasidium uvarum</name>
    <dbReference type="NCBI Taxonomy" id="2773716"/>
    <lineage>
        <taxon>Eukaryota</taxon>
        <taxon>Fungi</taxon>
        <taxon>Dikarya</taxon>
        <taxon>Ascomycota</taxon>
        <taxon>Pezizomycotina</taxon>
        <taxon>Dothideomycetes</taxon>
        <taxon>Dothideomycetidae</taxon>
        <taxon>Dothideales</taxon>
        <taxon>Saccotheciaceae</taxon>
        <taxon>Aureobasidium</taxon>
    </lineage>
</organism>
<name>A0A9N8PXR8_9PEZI</name>
<dbReference type="OrthoDB" id="191315at2759"/>